<feature type="domain" description="HTH araC/xylS-type" evidence="4">
    <location>
        <begin position="30"/>
        <end position="128"/>
    </location>
</feature>
<protein>
    <submittedName>
        <fullName evidence="5">AraC family transcriptional regulator</fullName>
    </submittedName>
</protein>
<evidence type="ECO:0000256" key="1">
    <source>
        <dbReference type="ARBA" id="ARBA00023015"/>
    </source>
</evidence>
<evidence type="ECO:0000256" key="2">
    <source>
        <dbReference type="ARBA" id="ARBA00023125"/>
    </source>
</evidence>
<evidence type="ECO:0000313" key="6">
    <source>
        <dbReference type="Proteomes" id="UP000282957"/>
    </source>
</evidence>
<dbReference type="PROSITE" id="PS00041">
    <property type="entry name" value="HTH_ARAC_FAMILY_1"/>
    <property type="match status" value="1"/>
</dbReference>
<dbReference type="Proteomes" id="UP000282957">
    <property type="component" value="Unassembled WGS sequence"/>
</dbReference>
<dbReference type="GO" id="GO:0003700">
    <property type="term" value="F:DNA-binding transcription factor activity"/>
    <property type="evidence" value="ECO:0007669"/>
    <property type="project" value="InterPro"/>
</dbReference>
<dbReference type="InterPro" id="IPR050204">
    <property type="entry name" value="AraC_XylS_family_regulators"/>
</dbReference>
<keyword evidence="6" id="KW-1185">Reference proteome</keyword>
<dbReference type="InterPro" id="IPR018060">
    <property type="entry name" value="HTH_AraC"/>
</dbReference>
<dbReference type="SMART" id="SM00342">
    <property type="entry name" value="HTH_ARAC"/>
    <property type="match status" value="1"/>
</dbReference>
<dbReference type="PANTHER" id="PTHR46796:SF6">
    <property type="entry name" value="ARAC SUBFAMILY"/>
    <property type="match status" value="1"/>
</dbReference>
<dbReference type="PROSITE" id="PS01124">
    <property type="entry name" value="HTH_ARAC_FAMILY_2"/>
    <property type="match status" value="1"/>
</dbReference>
<dbReference type="AlphaFoldDB" id="A0A437M221"/>
<name>A0A437M221_9PROT</name>
<keyword evidence="3" id="KW-0804">Transcription</keyword>
<evidence type="ECO:0000313" key="5">
    <source>
        <dbReference type="EMBL" id="RVT91759.1"/>
    </source>
</evidence>
<sequence length="136" mass="14923">MEAGQYSHGGGRAYAAPVPSGPFLSAWRMSRVEAFVAMHMDRLITVPEMAAAAGLGRCQFARLLKARLGCTPHGWLTRRRIAHARWLILNSDASLADIALACGLSDQSHLTRLFRRVMGQTPGRWRRAMRAAPPSA</sequence>
<dbReference type="PANTHER" id="PTHR46796">
    <property type="entry name" value="HTH-TYPE TRANSCRIPTIONAL ACTIVATOR RHAS-RELATED"/>
    <property type="match status" value="1"/>
</dbReference>
<dbReference type="InterPro" id="IPR009057">
    <property type="entry name" value="Homeodomain-like_sf"/>
</dbReference>
<keyword evidence="2" id="KW-0238">DNA-binding</keyword>
<evidence type="ECO:0000259" key="4">
    <source>
        <dbReference type="PROSITE" id="PS01124"/>
    </source>
</evidence>
<keyword evidence="1" id="KW-0805">Transcription regulation</keyword>
<dbReference type="Pfam" id="PF12833">
    <property type="entry name" value="HTH_18"/>
    <property type="match status" value="1"/>
</dbReference>
<proteinExistence type="predicted"/>
<evidence type="ECO:0000256" key="3">
    <source>
        <dbReference type="ARBA" id="ARBA00023163"/>
    </source>
</evidence>
<dbReference type="InterPro" id="IPR018062">
    <property type="entry name" value="HTH_AraC-typ_CS"/>
</dbReference>
<accession>A0A437M221</accession>
<comment type="caution">
    <text evidence="5">The sequence shown here is derived from an EMBL/GenBank/DDBJ whole genome shotgun (WGS) entry which is preliminary data.</text>
</comment>
<organism evidence="5 6">
    <name type="scientific">Rhodovarius crocodyli</name>
    <dbReference type="NCBI Taxonomy" id="1979269"/>
    <lineage>
        <taxon>Bacteria</taxon>
        <taxon>Pseudomonadati</taxon>
        <taxon>Pseudomonadota</taxon>
        <taxon>Alphaproteobacteria</taxon>
        <taxon>Acetobacterales</taxon>
        <taxon>Roseomonadaceae</taxon>
        <taxon>Rhodovarius</taxon>
    </lineage>
</organism>
<dbReference type="SUPFAM" id="SSF46689">
    <property type="entry name" value="Homeodomain-like"/>
    <property type="match status" value="2"/>
</dbReference>
<dbReference type="Gene3D" id="1.10.10.60">
    <property type="entry name" value="Homeodomain-like"/>
    <property type="match status" value="1"/>
</dbReference>
<gene>
    <name evidence="5" type="ORF">EOD42_20790</name>
</gene>
<dbReference type="GO" id="GO:0043565">
    <property type="term" value="F:sequence-specific DNA binding"/>
    <property type="evidence" value="ECO:0007669"/>
    <property type="project" value="InterPro"/>
</dbReference>
<dbReference type="OrthoDB" id="110167at2"/>
<reference evidence="5 6" key="1">
    <citation type="submission" date="2019-01" db="EMBL/GenBank/DDBJ databases">
        <authorList>
            <person name="Chen W.-M."/>
        </authorList>
    </citation>
    <scope>NUCLEOTIDE SEQUENCE [LARGE SCALE GENOMIC DNA]</scope>
    <source>
        <strain evidence="5 6">CCP-6</strain>
    </source>
</reference>
<dbReference type="EMBL" id="SACL01000009">
    <property type="protein sequence ID" value="RVT91759.1"/>
    <property type="molecule type" value="Genomic_DNA"/>
</dbReference>